<dbReference type="SMART" id="SM00640">
    <property type="entry name" value="Glyco_32"/>
    <property type="match status" value="1"/>
</dbReference>
<gene>
    <name evidence="8" type="ORF">GSTUM_00007119001</name>
</gene>
<dbReference type="AlphaFoldDB" id="D5GFW7"/>
<dbReference type="Gene3D" id="2.60.120.560">
    <property type="entry name" value="Exo-inulinase, domain 1"/>
    <property type="match status" value="1"/>
</dbReference>
<evidence type="ECO:0000313" key="9">
    <source>
        <dbReference type="Proteomes" id="UP000006911"/>
    </source>
</evidence>
<dbReference type="InterPro" id="IPR013189">
    <property type="entry name" value="Glyco_hydro_32_C"/>
</dbReference>
<evidence type="ECO:0000256" key="4">
    <source>
        <dbReference type="RuleBase" id="RU362110"/>
    </source>
</evidence>
<dbReference type="OMA" id="IPREMYV"/>
<dbReference type="eggNOG" id="KOG0228">
    <property type="taxonomic scope" value="Eukaryota"/>
</dbReference>
<dbReference type="EMBL" id="FN430220">
    <property type="protein sequence ID" value="CAZ83410.1"/>
    <property type="molecule type" value="Genomic_DNA"/>
</dbReference>
<dbReference type="GO" id="GO:0004575">
    <property type="term" value="F:sucrose alpha-glucosidase activity"/>
    <property type="evidence" value="ECO:0007669"/>
    <property type="project" value="TreeGrafter"/>
</dbReference>
<keyword evidence="9" id="KW-1185">Reference proteome</keyword>
<organism evidence="8 9">
    <name type="scientific">Tuber melanosporum (strain Mel28)</name>
    <name type="common">Perigord black truffle</name>
    <dbReference type="NCBI Taxonomy" id="656061"/>
    <lineage>
        <taxon>Eukaryota</taxon>
        <taxon>Fungi</taxon>
        <taxon>Dikarya</taxon>
        <taxon>Ascomycota</taxon>
        <taxon>Pezizomycotina</taxon>
        <taxon>Pezizomycetes</taxon>
        <taxon>Pezizales</taxon>
        <taxon>Tuberaceae</taxon>
        <taxon>Tuber</taxon>
    </lineage>
</organism>
<dbReference type="STRING" id="656061.D5GFW7"/>
<keyword evidence="5" id="KW-0732">Signal</keyword>
<dbReference type="SUPFAM" id="SSF49899">
    <property type="entry name" value="Concanavalin A-like lectins/glucanases"/>
    <property type="match status" value="1"/>
</dbReference>
<evidence type="ECO:0000256" key="3">
    <source>
        <dbReference type="ARBA" id="ARBA00023295"/>
    </source>
</evidence>
<keyword evidence="2 4" id="KW-0378">Hydrolase</keyword>
<feature type="domain" description="Glycosyl hydrolase family 32 C-terminal" evidence="7">
    <location>
        <begin position="412"/>
        <end position="587"/>
    </location>
</feature>
<dbReference type="KEGG" id="tml:GSTUM_00007119001"/>
<dbReference type="InParanoid" id="D5GFW7"/>
<keyword evidence="3 4" id="KW-0326">Glycosidase</keyword>
<accession>D5GFW7</accession>
<sequence length="607" mass="65991">MLRSTVLLALLAGSLAVGLDINANTNLTELPMNSLFTKWRPTYHFTAPRGWLNWNPNGVQWGNISWGHAVSRDMVDWVDVGGWKGDAAAALVTGPGTYDSKGVFSGTGHAVNLQGEVNGTLALFYTSVSALPTAWNIPYIPNTESQSFALSHNGGETWGKYPGNPIMIDPPSGWNITGWRDPFYLPWPEMDALLNKTEPHWYMVMGSGIRGVGPRIPFYSAPARNLTQWTFLGALWEPKNNETFGDVLETGSYGFNFEVSGFFSLKDKQGNDHFFATMGAEGGGVPGHGRWSLWAEGEMSRRANGSAQFDPVAVGAADWGNLYAITSFNDTKGCRRVTWGWSQEDMNDYGVNAQGFQGAMGLPRELFVHKTYKVVADNKTASTPTNARYSKPGPDGTFTLTSLGIKPLPGVVERLRRRAQQHQIKDRRYTCPEKLDGISSDHFELSATIRGGADGPVGFTVRASPGGEEVTTITFDPANNLVAVDRSKSSLIKQFSNLTASGDYKPYTISHRRDIGHGGEDYGVGEAAVVEDIEMNIFVDGSLVEVFVGGRFALTTRVYPARDDALGVGVYVGEGVEAEIVDLKVWSGTGSVWPERPVDTSNTTSAA</sequence>
<dbReference type="Pfam" id="PF00251">
    <property type="entry name" value="Glyco_hydro_32N"/>
    <property type="match status" value="1"/>
</dbReference>
<evidence type="ECO:0000313" key="8">
    <source>
        <dbReference type="EMBL" id="CAZ83410.1"/>
    </source>
</evidence>
<feature type="domain" description="Glycosyl hydrolase family 32 N-terminal" evidence="6">
    <location>
        <begin position="53"/>
        <end position="373"/>
    </location>
</feature>
<dbReference type="CDD" id="cd18621">
    <property type="entry name" value="GH32_XdINV-like"/>
    <property type="match status" value="1"/>
</dbReference>
<dbReference type="InterPro" id="IPR023296">
    <property type="entry name" value="Glyco_hydro_beta-prop_sf"/>
</dbReference>
<proteinExistence type="inferred from homology"/>
<dbReference type="RefSeq" id="XP_002839219.1">
    <property type="nucleotide sequence ID" value="XM_002839173.1"/>
</dbReference>
<dbReference type="InterPro" id="IPR001362">
    <property type="entry name" value="Glyco_hydro_32"/>
</dbReference>
<comment type="similarity">
    <text evidence="1 4">Belongs to the glycosyl hydrolase 32 family.</text>
</comment>
<evidence type="ECO:0000256" key="5">
    <source>
        <dbReference type="SAM" id="SignalP"/>
    </source>
</evidence>
<dbReference type="SUPFAM" id="SSF75005">
    <property type="entry name" value="Arabinanase/levansucrase/invertase"/>
    <property type="match status" value="1"/>
</dbReference>
<dbReference type="PANTHER" id="PTHR42800:SF3">
    <property type="entry name" value="GLYCOSYL HYDROLASE FAMILY 32 N-TERMINAL DOMAIN-CONTAINING PROTEIN"/>
    <property type="match status" value="1"/>
</dbReference>
<evidence type="ECO:0000259" key="7">
    <source>
        <dbReference type="Pfam" id="PF08244"/>
    </source>
</evidence>
<dbReference type="HOGENOM" id="CLU_013784_3_0_1"/>
<dbReference type="GO" id="GO:0005987">
    <property type="term" value="P:sucrose catabolic process"/>
    <property type="evidence" value="ECO:0007669"/>
    <property type="project" value="TreeGrafter"/>
</dbReference>
<dbReference type="GeneID" id="9181755"/>
<evidence type="ECO:0000259" key="6">
    <source>
        <dbReference type="Pfam" id="PF00251"/>
    </source>
</evidence>
<dbReference type="GO" id="GO:0005737">
    <property type="term" value="C:cytoplasm"/>
    <property type="evidence" value="ECO:0007669"/>
    <property type="project" value="TreeGrafter"/>
</dbReference>
<dbReference type="InterPro" id="IPR013148">
    <property type="entry name" value="Glyco_hydro_32_N"/>
</dbReference>
<protein>
    <submittedName>
        <fullName evidence="8">(Perigord truffle) hypothetical protein</fullName>
    </submittedName>
</protein>
<dbReference type="Pfam" id="PF08244">
    <property type="entry name" value="Glyco_hydro_32C"/>
    <property type="match status" value="1"/>
</dbReference>
<feature type="signal peptide" evidence="5">
    <location>
        <begin position="1"/>
        <end position="16"/>
    </location>
</feature>
<dbReference type="PANTHER" id="PTHR42800">
    <property type="entry name" value="EXOINULINASE INUD (AFU_ORTHOLOGUE AFUA_5G00480)"/>
    <property type="match status" value="1"/>
</dbReference>
<reference evidence="8 9" key="1">
    <citation type="journal article" date="2010" name="Nature">
        <title>Perigord black truffle genome uncovers evolutionary origins and mechanisms of symbiosis.</title>
        <authorList>
            <person name="Martin F."/>
            <person name="Kohler A."/>
            <person name="Murat C."/>
            <person name="Balestrini R."/>
            <person name="Coutinho P.M."/>
            <person name="Jaillon O."/>
            <person name="Montanini B."/>
            <person name="Morin E."/>
            <person name="Noel B."/>
            <person name="Percudani R."/>
            <person name="Porcel B."/>
            <person name="Rubini A."/>
            <person name="Amicucci A."/>
            <person name="Amselem J."/>
            <person name="Anthouard V."/>
            <person name="Arcioni S."/>
            <person name="Artiguenave F."/>
            <person name="Aury J.M."/>
            <person name="Ballario P."/>
            <person name="Bolchi A."/>
            <person name="Brenna A."/>
            <person name="Brun A."/>
            <person name="Buee M."/>
            <person name="Cantarel B."/>
            <person name="Chevalier G."/>
            <person name="Couloux A."/>
            <person name="Da Silva C."/>
            <person name="Denoeud F."/>
            <person name="Duplessis S."/>
            <person name="Ghignone S."/>
            <person name="Hilselberger B."/>
            <person name="Iotti M."/>
            <person name="Marcais B."/>
            <person name="Mello A."/>
            <person name="Miranda M."/>
            <person name="Pacioni G."/>
            <person name="Quesneville H."/>
            <person name="Riccioni C."/>
            <person name="Ruotolo R."/>
            <person name="Splivallo R."/>
            <person name="Stocchi V."/>
            <person name="Tisserant E."/>
            <person name="Viscomi A.R."/>
            <person name="Zambonelli A."/>
            <person name="Zampieri E."/>
            <person name="Henrissat B."/>
            <person name="Lebrun M.H."/>
            <person name="Paolocci F."/>
            <person name="Bonfante P."/>
            <person name="Ottonello S."/>
            <person name="Wincker P."/>
        </authorList>
    </citation>
    <scope>NUCLEOTIDE SEQUENCE [LARGE SCALE GENOMIC DNA]</scope>
    <source>
        <strain evidence="8 9">Mel28</strain>
    </source>
</reference>
<dbReference type="InterPro" id="IPR013320">
    <property type="entry name" value="ConA-like_dom_sf"/>
</dbReference>
<feature type="chain" id="PRO_5003072110" evidence="5">
    <location>
        <begin position="17"/>
        <end position="607"/>
    </location>
</feature>
<dbReference type="Proteomes" id="UP000006911">
    <property type="component" value="Unassembled WGS sequence"/>
</dbReference>
<dbReference type="Gene3D" id="2.115.10.20">
    <property type="entry name" value="Glycosyl hydrolase domain, family 43"/>
    <property type="match status" value="1"/>
</dbReference>
<evidence type="ECO:0000256" key="2">
    <source>
        <dbReference type="ARBA" id="ARBA00022801"/>
    </source>
</evidence>
<name>D5GFW7_TUBMM</name>
<evidence type="ECO:0000256" key="1">
    <source>
        <dbReference type="ARBA" id="ARBA00009902"/>
    </source>
</evidence>